<dbReference type="AlphaFoldDB" id="A0A919RXK8"/>
<keyword evidence="7 8" id="KW-0472">Membrane</keyword>
<dbReference type="Pfam" id="PF03845">
    <property type="entry name" value="Spore_permease"/>
    <property type="match status" value="1"/>
</dbReference>
<protein>
    <submittedName>
        <fullName evidence="9">Germination protein</fullName>
    </submittedName>
</protein>
<keyword evidence="6 8" id="KW-1133">Transmembrane helix</keyword>
<evidence type="ECO:0000256" key="5">
    <source>
        <dbReference type="ARBA" id="ARBA00022692"/>
    </source>
</evidence>
<evidence type="ECO:0000256" key="1">
    <source>
        <dbReference type="ARBA" id="ARBA00004141"/>
    </source>
</evidence>
<evidence type="ECO:0000256" key="8">
    <source>
        <dbReference type="SAM" id="Phobius"/>
    </source>
</evidence>
<dbReference type="EMBL" id="BOPZ01000005">
    <property type="protein sequence ID" value="GIM28221.1"/>
    <property type="molecule type" value="Genomic_DNA"/>
</dbReference>
<feature type="transmembrane region" description="Helical" evidence="8">
    <location>
        <begin position="29"/>
        <end position="47"/>
    </location>
</feature>
<dbReference type="PANTHER" id="PTHR34975:SF2">
    <property type="entry name" value="SPORE GERMINATION PROTEIN A2"/>
    <property type="match status" value="1"/>
</dbReference>
<feature type="transmembrane region" description="Helical" evidence="8">
    <location>
        <begin position="170"/>
        <end position="193"/>
    </location>
</feature>
<comment type="subcellular location">
    <subcellularLocation>
        <location evidence="1">Membrane</location>
        <topology evidence="1">Multi-pass membrane protein</topology>
    </subcellularLocation>
</comment>
<dbReference type="Proteomes" id="UP000679179">
    <property type="component" value="Unassembled WGS sequence"/>
</dbReference>
<evidence type="ECO:0000256" key="3">
    <source>
        <dbReference type="ARBA" id="ARBA00022448"/>
    </source>
</evidence>
<feature type="transmembrane region" description="Helical" evidence="8">
    <location>
        <begin position="104"/>
        <end position="120"/>
    </location>
</feature>
<feature type="transmembrane region" description="Helical" evidence="8">
    <location>
        <begin position="331"/>
        <end position="349"/>
    </location>
</feature>
<feature type="transmembrane region" description="Helical" evidence="8">
    <location>
        <begin position="294"/>
        <end position="311"/>
    </location>
</feature>
<organism evidence="9 10">
    <name type="scientific">Clostridium polyendosporum</name>
    <dbReference type="NCBI Taxonomy" id="69208"/>
    <lineage>
        <taxon>Bacteria</taxon>
        <taxon>Bacillati</taxon>
        <taxon>Bacillota</taxon>
        <taxon>Clostridia</taxon>
        <taxon>Eubacteriales</taxon>
        <taxon>Clostridiaceae</taxon>
        <taxon>Clostridium</taxon>
    </lineage>
</organism>
<keyword evidence="4" id="KW-0309">Germination</keyword>
<dbReference type="GO" id="GO:0009847">
    <property type="term" value="P:spore germination"/>
    <property type="evidence" value="ECO:0007669"/>
    <property type="project" value="InterPro"/>
</dbReference>
<evidence type="ECO:0000313" key="9">
    <source>
        <dbReference type="EMBL" id="GIM28221.1"/>
    </source>
</evidence>
<sequence length="360" mass="40084">MIMVLYQLGSALVVPLGISARQDAWEAILMGMIGGILLAFIYTYIYMKNGVVPSFQKIMTNVLGKNFGSILTFIYIMFFMYIASRVLTDFRLLLLATVLPETPVIVITILLTLPIIYACYHGAEIIGRASEIFFTIVILTLIAIYILVSVNKLVHLESLKPIFGVGARTIFKTVFPVLVAIPFGETIVFMNLFSKVNVQESIRKTVISSMVLSGILLSFTVAMNISVISLSVMERSTFPLLLTVSMVKIGEFLERFDVMAVILLMVGGSFKILTFFYSSVEMLIDLSNSPSKNRVPIIFFLGVVLVAMSGFMGKSVPEHYYVGLDVVTKHLHIPLMMIIPALLAIISFFKSRNVNRKMPK</sequence>
<evidence type="ECO:0000256" key="6">
    <source>
        <dbReference type="ARBA" id="ARBA00022989"/>
    </source>
</evidence>
<evidence type="ECO:0000256" key="7">
    <source>
        <dbReference type="ARBA" id="ARBA00023136"/>
    </source>
</evidence>
<feature type="transmembrane region" description="Helical" evidence="8">
    <location>
        <begin position="205"/>
        <end position="232"/>
    </location>
</feature>
<keyword evidence="3" id="KW-0813">Transport</keyword>
<dbReference type="GO" id="GO:0016020">
    <property type="term" value="C:membrane"/>
    <property type="evidence" value="ECO:0007669"/>
    <property type="project" value="UniProtKB-SubCell"/>
</dbReference>
<keyword evidence="5 8" id="KW-0812">Transmembrane</keyword>
<feature type="transmembrane region" description="Helical" evidence="8">
    <location>
        <begin position="132"/>
        <end position="150"/>
    </location>
</feature>
<evidence type="ECO:0000313" key="10">
    <source>
        <dbReference type="Proteomes" id="UP000679179"/>
    </source>
</evidence>
<feature type="transmembrane region" description="Helical" evidence="8">
    <location>
        <begin position="252"/>
        <end position="273"/>
    </location>
</feature>
<reference evidence="9" key="1">
    <citation type="submission" date="2021-03" db="EMBL/GenBank/DDBJ databases">
        <title>Taxonomic study of Clostridium polyendosporum from meadow-gley soil under rice.</title>
        <authorList>
            <person name="Kobayashi H."/>
            <person name="Tanizawa Y."/>
            <person name="Yagura M."/>
        </authorList>
    </citation>
    <scope>NUCLEOTIDE SEQUENCE</scope>
    <source>
        <strain evidence="9">JCM 30710</strain>
    </source>
</reference>
<accession>A0A919RXK8</accession>
<evidence type="ECO:0000256" key="2">
    <source>
        <dbReference type="ARBA" id="ARBA00007998"/>
    </source>
</evidence>
<dbReference type="InterPro" id="IPR004761">
    <property type="entry name" value="Spore_GerAB"/>
</dbReference>
<evidence type="ECO:0000256" key="4">
    <source>
        <dbReference type="ARBA" id="ARBA00022544"/>
    </source>
</evidence>
<comment type="similarity">
    <text evidence="2">Belongs to the amino acid-polyamine-organocation (APC) superfamily. Spore germination protein (SGP) (TC 2.A.3.9) family.</text>
</comment>
<name>A0A919RXK8_9CLOT</name>
<comment type="caution">
    <text evidence="9">The sequence shown here is derived from an EMBL/GenBank/DDBJ whole genome shotgun (WGS) entry which is preliminary data.</text>
</comment>
<dbReference type="PANTHER" id="PTHR34975">
    <property type="entry name" value="SPORE GERMINATION PROTEIN A2"/>
    <property type="match status" value="1"/>
</dbReference>
<gene>
    <name evidence="9" type="ORF">CPJCM30710_08870</name>
</gene>
<dbReference type="NCBIfam" id="TIGR00912">
    <property type="entry name" value="2A0309"/>
    <property type="match status" value="1"/>
</dbReference>
<proteinExistence type="inferred from homology"/>
<feature type="transmembrane region" description="Helical" evidence="8">
    <location>
        <begin position="67"/>
        <end position="84"/>
    </location>
</feature>
<keyword evidence="10" id="KW-1185">Reference proteome</keyword>